<dbReference type="KEGG" id="spar:SPRG_17284"/>
<keyword evidence="1" id="KW-0349">Heme</keyword>
<feature type="region of interest" description="Disordered" evidence="2">
    <location>
        <begin position="1"/>
        <end position="21"/>
    </location>
</feature>
<keyword evidence="1" id="KW-0479">Metal-binding</keyword>
<keyword evidence="1" id="KW-0408">Iron</keyword>
<dbReference type="EMBL" id="KK583878">
    <property type="protein sequence ID" value="KDO16893.1"/>
    <property type="molecule type" value="Genomic_DNA"/>
</dbReference>
<dbReference type="RefSeq" id="XP_012212399.1">
    <property type="nucleotide sequence ID" value="XM_012357009.1"/>
</dbReference>
<dbReference type="Pfam" id="PF00042">
    <property type="entry name" value="Globin"/>
    <property type="match status" value="1"/>
</dbReference>
<dbReference type="InterPro" id="IPR012292">
    <property type="entry name" value="Globin/Proto"/>
</dbReference>
<dbReference type="GeneID" id="24138833"/>
<accession>A0A067BFH4</accession>
<dbReference type="InterPro" id="IPR044399">
    <property type="entry name" value="Mb-like_M"/>
</dbReference>
<dbReference type="Proteomes" id="UP000030745">
    <property type="component" value="Unassembled WGS sequence"/>
</dbReference>
<dbReference type="AlphaFoldDB" id="A0A067BFH4"/>
<dbReference type="InterPro" id="IPR000971">
    <property type="entry name" value="Globin"/>
</dbReference>
<keyword evidence="1" id="KW-0813">Transport</keyword>
<dbReference type="CDD" id="cd01040">
    <property type="entry name" value="Mb-like"/>
    <property type="match status" value="1"/>
</dbReference>
<dbReference type="VEuPathDB" id="FungiDB:SPRG_17284"/>
<name>A0A067BFH4_SAPPC</name>
<organism evidence="4 5">
    <name type="scientific">Saprolegnia parasitica (strain CBS 223.65)</name>
    <dbReference type="NCBI Taxonomy" id="695850"/>
    <lineage>
        <taxon>Eukaryota</taxon>
        <taxon>Sar</taxon>
        <taxon>Stramenopiles</taxon>
        <taxon>Oomycota</taxon>
        <taxon>Saprolegniomycetes</taxon>
        <taxon>Saprolegniales</taxon>
        <taxon>Saprolegniaceae</taxon>
        <taxon>Saprolegnia</taxon>
    </lineage>
</organism>
<protein>
    <recommendedName>
        <fullName evidence="3">Globin domain-containing protein</fullName>
    </recommendedName>
</protein>
<dbReference type="GO" id="GO:0020037">
    <property type="term" value="F:heme binding"/>
    <property type="evidence" value="ECO:0007669"/>
    <property type="project" value="InterPro"/>
</dbReference>
<feature type="domain" description="Globin" evidence="3">
    <location>
        <begin position="133"/>
        <end position="231"/>
    </location>
</feature>
<dbReference type="GO" id="GO:0019825">
    <property type="term" value="F:oxygen binding"/>
    <property type="evidence" value="ECO:0007669"/>
    <property type="project" value="InterPro"/>
</dbReference>
<evidence type="ECO:0000256" key="1">
    <source>
        <dbReference type="RuleBase" id="RU000356"/>
    </source>
</evidence>
<dbReference type="Gene3D" id="1.10.490.10">
    <property type="entry name" value="Globins"/>
    <property type="match status" value="1"/>
</dbReference>
<dbReference type="GO" id="GO:0005344">
    <property type="term" value="F:oxygen carrier activity"/>
    <property type="evidence" value="ECO:0007669"/>
    <property type="project" value="UniProtKB-KW"/>
</dbReference>
<evidence type="ECO:0000313" key="5">
    <source>
        <dbReference type="Proteomes" id="UP000030745"/>
    </source>
</evidence>
<evidence type="ECO:0000256" key="2">
    <source>
        <dbReference type="SAM" id="MobiDB-lite"/>
    </source>
</evidence>
<evidence type="ECO:0000313" key="4">
    <source>
        <dbReference type="EMBL" id="KDO16893.1"/>
    </source>
</evidence>
<dbReference type="SUPFAM" id="SSF46458">
    <property type="entry name" value="Globin-like"/>
    <property type="match status" value="1"/>
</dbReference>
<reference evidence="4 5" key="1">
    <citation type="journal article" date="2013" name="PLoS Genet.">
        <title>Distinctive expansion of potential virulence genes in the genome of the oomycete fish pathogen Saprolegnia parasitica.</title>
        <authorList>
            <person name="Jiang R.H."/>
            <person name="de Bruijn I."/>
            <person name="Haas B.J."/>
            <person name="Belmonte R."/>
            <person name="Lobach L."/>
            <person name="Christie J."/>
            <person name="van den Ackerveken G."/>
            <person name="Bottin A."/>
            <person name="Bulone V."/>
            <person name="Diaz-Moreno S.M."/>
            <person name="Dumas B."/>
            <person name="Fan L."/>
            <person name="Gaulin E."/>
            <person name="Govers F."/>
            <person name="Grenville-Briggs L.J."/>
            <person name="Horner N.R."/>
            <person name="Levin J.Z."/>
            <person name="Mammella M."/>
            <person name="Meijer H.J."/>
            <person name="Morris P."/>
            <person name="Nusbaum C."/>
            <person name="Oome S."/>
            <person name="Phillips A.J."/>
            <person name="van Rooyen D."/>
            <person name="Rzeszutek E."/>
            <person name="Saraiva M."/>
            <person name="Secombes C.J."/>
            <person name="Seidl M.F."/>
            <person name="Snel B."/>
            <person name="Stassen J.H."/>
            <person name="Sykes S."/>
            <person name="Tripathy S."/>
            <person name="van den Berg H."/>
            <person name="Vega-Arreguin J.C."/>
            <person name="Wawra S."/>
            <person name="Young S.K."/>
            <person name="Zeng Q."/>
            <person name="Dieguez-Uribeondo J."/>
            <person name="Russ C."/>
            <person name="Tyler B.M."/>
            <person name="van West P."/>
        </authorList>
    </citation>
    <scope>NUCLEOTIDE SEQUENCE [LARGE SCALE GENOMIC DNA]</scope>
    <source>
        <strain evidence="4 5">CBS 223.65</strain>
    </source>
</reference>
<sequence length="276" mass="31754">MGAWMSSSERRSAATSSATATQPKSLRARSFSVKFSSALTQSLKSKSHASMIYAADDEGQLRVETVLLDGVYDRGLATPDEYQHYMPPNMPVFPVYEPLYHETCARTWKLLCKGGTLKMQQYHKDGIVLFYDEFFHRLFQRDPSFTEIFPGIRKRIEVLIKAIKFMLPESHNTSSIDVMHRCRHLGHRHKTFPKIRPHHFAMYTSTLVEVAMFWLDTEATPDVGEAWSNLIGFHLKFMLQAYLYENVLGSEWSQNVTIPTARTAARKTLPTERHCE</sequence>
<comment type="similarity">
    <text evidence="1">Belongs to the globin family.</text>
</comment>
<proteinExistence type="inferred from homology"/>
<keyword evidence="5" id="KW-1185">Reference proteome</keyword>
<gene>
    <name evidence="4" type="ORF">SPRG_17284</name>
</gene>
<dbReference type="InterPro" id="IPR009050">
    <property type="entry name" value="Globin-like_sf"/>
</dbReference>
<evidence type="ECO:0000259" key="3">
    <source>
        <dbReference type="Pfam" id="PF00042"/>
    </source>
</evidence>
<keyword evidence="1" id="KW-0561">Oxygen transport</keyword>